<gene>
    <name evidence="3" type="ORF">A2W32_01705</name>
</gene>
<evidence type="ECO:0000256" key="1">
    <source>
        <dbReference type="ARBA" id="ARBA00005662"/>
    </source>
</evidence>
<comment type="caution">
    <text evidence="3">The sequence shown here is derived from an EMBL/GenBank/DDBJ whole genome shotgun (WGS) entry which is preliminary data.</text>
</comment>
<dbReference type="PANTHER" id="PTHR33393:SF13">
    <property type="entry name" value="PGA BIOSYNTHESIS PROTEIN CAPA"/>
    <property type="match status" value="1"/>
</dbReference>
<comment type="similarity">
    <text evidence="1">Belongs to the CapA family.</text>
</comment>
<dbReference type="Gene3D" id="3.60.21.10">
    <property type="match status" value="1"/>
</dbReference>
<dbReference type="PANTHER" id="PTHR33393">
    <property type="entry name" value="POLYGLUTAMINE SYNTHESIS ACCESSORY PROTEIN RV0574C-RELATED"/>
    <property type="match status" value="1"/>
</dbReference>
<dbReference type="EMBL" id="MEUT01000031">
    <property type="protein sequence ID" value="OGC51030.1"/>
    <property type="molecule type" value="Genomic_DNA"/>
</dbReference>
<name>A0A1F4V1T0_UNCKA</name>
<dbReference type="SMART" id="SM00854">
    <property type="entry name" value="PGA_cap"/>
    <property type="match status" value="1"/>
</dbReference>
<accession>A0A1F4V1T0</accession>
<protein>
    <recommendedName>
        <fullName evidence="2">Capsule synthesis protein CapA domain-containing protein</fullName>
    </recommendedName>
</protein>
<evidence type="ECO:0000313" key="3">
    <source>
        <dbReference type="EMBL" id="OGC51030.1"/>
    </source>
</evidence>
<feature type="domain" description="Capsule synthesis protein CapA" evidence="2">
    <location>
        <begin position="62"/>
        <end position="286"/>
    </location>
</feature>
<evidence type="ECO:0000313" key="4">
    <source>
        <dbReference type="Proteomes" id="UP000177371"/>
    </source>
</evidence>
<organism evidence="3 4">
    <name type="scientific">candidate division WWE3 bacterium RBG_16_37_10</name>
    <dbReference type="NCBI Taxonomy" id="1802610"/>
    <lineage>
        <taxon>Bacteria</taxon>
        <taxon>Katanobacteria</taxon>
    </lineage>
</organism>
<dbReference type="CDD" id="cd07381">
    <property type="entry name" value="MPP_CapA"/>
    <property type="match status" value="1"/>
</dbReference>
<dbReference type="AlphaFoldDB" id="A0A1F4V1T0"/>
<dbReference type="STRING" id="1802610.A2W32_01705"/>
<dbReference type="Pfam" id="PF09587">
    <property type="entry name" value="PGA_cap"/>
    <property type="match status" value="1"/>
</dbReference>
<sequence length="330" mass="36576">MRNIAILLILLTVLSLVLLRVFNPSAFYNLLNLRYSYTYTSPTNTSGESIINKITGSKSQVVLIATGDVIPARSVNAQAIRNNDFNWAFKYVNDLLSSADITLINLESPLIANCPVTDEGMIFCGDERNILGLTKSGVDIANLTNNHLGNYGEQGITATKKLLSLNNIMYSGTGGAVYKTVNGTTFAFLGYNDIGYTPAGLSTANEDLIKDEVSAADKLSDVVIVSFHWGNEYTSEPNQRQKDLAHLAIDNGADLIIGNHPHWVQSGETYKDKYIKYAHGNFIFDQMWSEETKKGVIGKYTFEEENLKIVEYIPVYIQDYGQVKVVEENN</sequence>
<dbReference type="SUPFAM" id="SSF56300">
    <property type="entry name" value="Metallo-dependent phosphatases"/>
    <property type="match status" value="1"/>
</dbReference>
<dbReference type="Proteomes" id="UP000177371">
    <property type="component" value="Unassembled WGS sequence"/>
</dbReference>
<dbReference type="InterPro" id="IPR029052">
    <property type="entry name" value="Metallo-depent_PP-like"/>
</dbReference>
<reference evidence="3 4" key="1">
    <citation type="journal article" date="2016" name="Nat. Commun.">
        <title>Thousands of microbial genomes shed light on interconnected biogeochemical processes in an aquifer system.</title>
        <authorList>
            <person name="Anantharaman K."/>
            <person name="Brown C.T."/>
            <person name="Hug L.A."/>
            <person name="Sharon I."/>
            <person name="Castelle C.J."/>
            <person name="Probst A.J."/>
            <person name="Thomas B.C."/>
            <person name="Singh A."/>
            <person name="Wilkins M.J."/>
            <person name="Karaoz U."/>
            <person name="Brodie E.L."/>
            <person name="Williams K.H."/>
            <person name="Hubbard S.S."/>
            <person name="Banfield J.F."/>
        </authorList>
    </citation>
    <scope>NUCLEOTIDE SEQUENCE [LARGE SCALE GENOMIC DNA]</scope>
</reference>
<dbReference type="InterPro" id="IPR052169">
    <property type="entry name" value="CW_Biosynth-Accessory"/>
</dbReference>
<dbReference type="InterPro" id="IPR019079">
    <property type="entry name" value="Capsule_synth_CapA"/>
</dbReference>
<proteinExistence type="inferred from homology"/>
<evidence type="ECO:0000259" key="2">
    <source>
        <dbReference type="SMART" id="SM00854"/>
    </source>
</evidence>